<dbReference type="Pfam" id="PF11611">
    <property type="entry name" value="DUF4352"/>
    <property type="match status" value="1"/>
</dbReference>
<sequence length="339" mass="35732">MLQGMDQSEFGQFVAALWERQGWQTQVKNDDGRTFVAVQRPNGGEEGLLWAIPDGEIGGQQVQQFATLCQQYEVSESAIVTAGTISDHAEKVSQGSGVELLDGEGVARILKQKEWTDLAEEYGDGGSSADAASDDGGDSPLDQLRAVGDRAGSKLSGAFGGASVPVKPAILVVVVVALLAVGVLSGVSIPFLGGGGPVSAESVSPANSTTTLSVTWNARVTDTIDPDEGDGKVYPAPQGKQFVLVSMQFENTGQGTVNLTKKSFKFRTNGETYSHQPLAEHDGLMGLEMSPGNYYTGWMVFTVPEGSSGTLIYDQNATEGTVAVEFTRDSKLAVNVSQR</sequence>
<dbReference type="GeneID" id="72184150"/>
<dbReference type="AlphaFoldDB" id="A0A8U0HVH5"/>
<evidence type="ECO:0000256" key="3">
    <source>
        <dbReference type="SAM" id="Phobius"/>
    </source>
</evidence>
<dbReference type="GO" id="GO:0003677">
    <property type="term" value="F:DNA binding"/>
    <property type="evidence" value="ECO:0007669"/>
    <property type="project" value="InterPro"/>
</dbReference>
<feature type="region of interest" description="Disordered" evidence="2">
    <location>
        <begin position="120"/>
        <end position="143"/>
    </location>
</feature>
<dbReference type="KEGG" id="halx:M0R89_03085"/>
<feature type="domain" description="DUF4352" evidence="5">
    <location>
        <begin position="223"/>
        <end position="317"/>
    </location>
</feature>
<evidence type="ECO:0000259" key="5">
    <source>
        <dbReference type="Pfam" id="PF11611"/>
    </source>
</evidence>
<organism evidence="6 7">
    <name type="scientific">Halorussus limi</name>
    <dbReference type="NCBI Taxonomy" id="2938695"/>
    <lineage>
        <taxon>Archaea</taxon>
        <taxon>Methanobacteriati</taxon>
        <taxon>Methanobacteriota</taxon>
        <taxon>Stenosarchaea group</taxon>
        <taxon>Halobacteria</taxon>
        <taxon>Halobacteriales</taxon>
        <taxon>Haladaptataceae</taxon>
        <taxon>Halorussus</taxon>
    </lineage>
</organism>
<dbReference type="EMBL" id="CP096659">
    <property type="protein sequence ID" value="UPV75060.1"/>
    <property type="molecule type" value="Genomic_DNA"/>
</dbReference>
<dbReference type="SUPFAM" id="SSF52980">
    <property type="entry name" value="Restriction endonuclease-like"/>
    <property type="match status" value="1"/>
</dbReference>
<reference evidence="6 7" key="1">
    <citation type="submission" date="2022-04" db="EMBL/GenBank/DDBJ databases">
        <title>Diverse halophilic archaea isolated from saline environments.</title>
        <authorList>
            <person name="Cui H.-L."/>
        </authorList>
    </citation>
    <scope>NUCLEOTIDE SEQUENCE [LARGE SCALE GENOMIC DNA]</scope>
    <source>
        <strain evidence="6 7">XZYJT49</strain>
    </source>
</reference>
<name>A0A8U0HVH5_9EURY</name>
<accession>A0A8U0HVH5</accession>
<dbReference type="InterPro" id="IPR029050">
    <property type="entry name" value="Immunoprotect_excell_Ig-like"/>
</dbReference>
<evidence type="ECO:0000259" key="4">
    <source>
        <dbReference type="Pfam" id="PF04471"/>
    </source>
</evidence>
<feature type="transmembrane region" description="Helical" evidence="3">
    <location>
        <begin position="169"/>
        <end position="192"/>
    </location>
</feature>
<dbReference type="Proteomes" id="UP000830729">
    <property type="component" value="Chromosome"/>
</dbReference>
<proteinExistence type="predicted"/>
<evidence type="ECO:0000256" key="2">
    <source>
        <dbReference type="SAM" id="MobiDB-lite"/>
    </source>
</evidence>
<keyword evidence="3" id="KW-0812">Transmembrane</keyword>
<keyword evidence="3" id="KW-0472">Membrane</keyword>
<dbReference type="InterPro" id="IPR029051">
    <property type="entry name" value="DUF4352"/>
</dbReference>
<dbReference type="InterPro" id="IPR007560">
    <property type="entry name" value="Restrct_endonuc_IV_Mrr"/>
</dbReference>
<dbReference type="GO" id="GO:0004519">
    <property type="term" value="F:endonuclease activity"/>
    <property type="evidence" value="ECO:0007669"/>
    <property type="project" value="InterPro"/>
</dbReference>
<keyword evidence="1" id="KW-0732">Signal</keyword>
<gene>
    <name evidence="6" type="ORF">M0R89_03085</name>
</gene>
<dbReference type="Pfam" id="PF04471">
    <property type="entry name" value="Mrr_cat"/>
    <property type="match status" value="1"/>
</dbReference>
<dbReference type="Gene3D" id="2.60.40.1240">
    <property type="match status" value="1"/>
</dbReference>
<dbReference type="RefSeq" id="WP_248651103.1">
    <property type="nucleotide sequence ID" value="NZ_CP096659.1"/>
</dbReference>
<feature type="domain" description="Restriction endonuclease type IV Mrr" evidence="4">
    <location>
        <begin position="3"/>
        <end position="109"/>
    </location>
</feature>
<keyword evidence="3" id="KW-1133">Transmembrane helix</keyword>
<evidence type="ECO:0000256" key="1">
    <source>
        <dbReference type="ARBA" id="ARBA00022729"/>
    </source>
</evidence>
<dbReference type="GO" id="GO:0009307">
    <property type="term" value="P:DNA restriction-modification system"/>
    <property type="evidence" value="ECO:0007669"/>
    <property type="project" value="InterPro"/>
</dbReference>
<dbReference type="InterPro" id="IPR011335">
    <property type="entry name" value="Restrct_endonuc-II-like"/>
</dbReference>
<evidence type="ECO:0000313" key="6">
    <source>
        <dbReference type="EMBL" id="UPV75060.1"/>
    </source>
</evidence>
<keyword evidence="7" id="KW-1185">Reference proteome</keyword>
<protein>
    <submittedName>
        <fullName evidence="6">DUF4352 domain-containing protein</fullName>
    </submittedName>
</protein>
<evidence type="ECO:0000313" key="7">
    <source>
        <dbReference type="Proteomes" id="UP000830729"/>
    </source>
</evidence>